<proteinExistence type="predicted"/>
<name>A0A2B4RL10_STYPI</name>
<feature type="non-terminal residue" evidence="1">
    <location>
        <position position="1"/>
    </location>
</feature>
<evidence type="ECO:0000313" key="1">
    <source>
        <dbReference type="EMBL" id="PFX17856.1"/>
    </source>
</evidence>
<organism evidence="1 2">
    <name type="scientific">Stylophora pistillata</name>
    <name type="common">Smooth cauliflower coral</name>
    <dbReference type="NCBI Taxonomy" id="50429"/>
    <lineage>
        <taxon>Eukaryota</taxon>
        <taxon>Metazoa</taxon>
        <taxon>Cnidaria</taxon>
        <taxon>Anthozoa</taxon>
        <taxon>Hexacorallia</taxon>
        <taxon>Scleractinia</taxon>
        <taxon>Astrocoeniina</taxon>
        <taxon>Pocilloporidae</taxon>
        <taxon>Stylophora</taxon>
    </lineage>
</organism>
<comment type="caution">
    <text evidence="1">The sequence shown here is derived from an EMBL/GenBank/DDBJ whole genome shotgun (WGS) entry which is preliminary data.</text>
</comment>
<accession>A0A2B4RL10</accession>
<keyword evidence="2" id="KW-1185">Reference proteome</keyword>
<evidence type="ECO:0000313" key="2">
    <source>
        <dbReference type="Proteomes" id="UP000225706"/>
    </source>
</evidence>
<dbReference type="EMBL" id="LSMT01000445">
    <property type="protein sequence ID" value="PFX17856.1"/>
    <property type="molecule type" value="Genomic_DNA"/>
</dbReference>
<dbReference type="Proteomes" id="UP000225706">
    <property type="component" value="Unassembled WGS sequence"/>
</dbReference>
<gene>
    <name evidence="1" type="ORF">AWC38_SpisGene17790</name>
</gene>
<dbReference type="AlphaFoldDB" id="A0A2B4RL10"/>
<protein>
    <submittedName>
        <fullName evidence="1">Uncharacterized protein</fullName>
    </submittedName>
</protein>
<sequence>QANLNAYANDQQLYSSDKDLKTLNTRLEYELGIAKCWYERDDMIVNPDKHQAMVIGANSEYEFSFPVKNSMELLGVTGFEL</sequence>
<reference evidence="2" key="1">
    <citation type="journal article" date="2017" name="bioRxiv">
        <title>Comparative analysis of the genomes of Stylophora pistillata and Acropora digitifera provides evidence for extensive differences between species of corals.</title>
        <authorList>
            <person name="Voolstra C.R."/>
            <person name="Li Y."/>
            <person name="Liew Y.J."/>
            <person name="Baumgarten S."/>
            <person name="Zoccola D."/>
            <person name="Flot J.-F."/>
            <person name="Tambutte S."/>
            <person name="Allemand D."/>
            <person name="Aranda M."/>
        </authorList>
    </citation>
    <scope>NUCLEOTIDE SEQUENCE [LARGE SCALE GENOMIC DNA]</scope>
</reference>